<evidence type="ECO:0000313" key="2">
    <source>
        <dbReference type="EMBL" id="KAK0612374.1"/>
    </source>
</evidence>
<proteinExistence type="predicted"/>
<protein>
    <submittedName>
        <fullName evidence="2">Uncharacterized protein</fullName>
    </submittedName>
</protein>
<dbReference type="EMBL" id="JAULSR010000009">
    <property type="protein sequence ID" value="KAK0612374.1"/>
    <property type="molecule type" value="Genomic_DNA"/>
</dbReference>
<feature type="region of interest" description="Disordered" evidence="1">
    <location>
        <begin position="1"/>
        <end position="228"/>
    </location>
</feature>
<comment type="caution">
    <text evidence="2">The sequence shown here is derived from an EMBL/GenBank/DDBJ whole genome shotgun (WGS) entry which is preliminary data.</text>
</comment>
<accession>A0AA39U6Z7</accession>
<dbReference type="AlphaFoldDB" id="A0AA39U6Z7"/>
<dbReference type="Proteomes" id="UP001174934">
    <property type="component" value="Unassembled WGS sequence"/>
</dbReference>
<organism evidence="2 3">
    <name type="scientific">Bombardia bombarda</name>
    <dbReference type="NCBI Taxonomy" id="252184"/>
    <lineage>
        <taxon>Eukaryota</taxon>
        <taxon>Fungi</taxon>
        <taxon>Dikarya</taxon>
        <taxon>Ascomycota</taxon>
        <taxon>Pezizomycotina</taxon>
        <taxon>Sordariomycetes</taxon>
        <taxon>Sordariomycetidae</taxon>
        <taxon>Sordariales</taxon>
        <taxon>Lasiosphaeriaceae</taxon>
        <taxon>Bombardia</taxon>
    </lineage>
</organism>
<evidence type="ECO:0000313" key="3">
    <source>
        <dbReference type="Proteomes" id="UP001174934"/>
    </source>
</evidence>
<name>A0AA39U6Z7_9PEZI</name>
<gene>
    <name evidence="2" type="ORF">B0T17DRAFT_405074</name>
</gene>
<reference evidence="2" key="1">
    <citation type="submission" date="2023-06" db="EMBL/GenBank/DDBJ databases">
        <title>Genome-scale phylogeny and comparative genomics of the fungal order Sordariales.</title>
        <authorList>
            <consortium name="Lawrence Berkeley National Laboratory"/>
            <person name="Hensen N."/>
            <person name="Bonometti L."/>
            <person name="Westerberg I."/>
            <person name="Brannstrom I.O."/>
            <person name="Guillou S."/>
            <person name="Cros-Aarteil S."/>
            <person name="Calhoun S."/>
            <person name="Haridas S."/>
            <person name="Kuo A."/>
            <person name="Mondo S."/>
            <person name="Pangilinan J."/>
            <person name="Riley R."/>
            <person name="LaButti K."/>
            <person name="Andreopoulos B."/>
            <person name="Lipzen A."/>
            <person name="Chen C."/>
            <person name="Yanf M."/>
            <person name="Daum C."/>
            <person name="Ng V."/>
            <person name="Clum A."/>
            <person name="Steindorff A."/>
            <person name="Ohm R."/>
            <person name="Martin F."/>
            <person name="Silar P."/>
            <person name="Natvig D."/>
            <person name="Lalanne C."/>
            <person name="Gautier V."/>
            <person name="Ament-velasquez S.L."/>
            <person name="Kruys A."/>
            <person name="Hutchinson M.I."/>
            <person name="Powell A.J."/>
            <person name="Barry K."/>
            <person name="Miller A.N."/>
            <person name="Grigoriev I.V."/>
            <person name="Debuchy R."/>
            <person name="Gladieux P."/>
            <person name="Thoren M.H."/>
            <person name="Johannesson H."/>
        </authorList>
    </citation>
    <scope>NUCLEOTIDE SEQUENCE</scope>
    <source>
        <strain evidence="2">SMH3391-2</strain>
    </source>
</reference>
<evidence type="ECO:0000256" key="1">
    <source>
        <dbReference type="SAM" id="MobiDB-lite"/>
    </source>
</evidence>
<feature type="compositionally biased region" description="Pro residues" evidence="1">
    <location>
        <begin position="118"/>
        <end position="139"/>
    </location>
</feature>
<sequence>MATDARSTRDPPPPYSRRPERVGTPPPHINSPRPQRRVSFAPIERADQDRSGQSPPTPPPRSVSVCSTLTINNYFFNPWDHHPPPRRRSTSESFNPTFNLEYLGSLPDLDRSASNPPAFNPPAFNPPTFNPPAFSPPITDPRYNSPLYNPPSGAFQPRPPYTTWQGPVTYRPNPVCHSPPSGPVYTYQPPAGVSYAPPPEPSEDDDGDDESDTPDLPNGYYRAHHPGFGNMIGIPYCPQPRRYSYSM</sequence>
<keyword evidence="3" id="KW-1185">Reference proteome</keyword>
<feature type="compositionally biased region" description="Acidic residues" evidence="1">
    <location>
        <begin position="201"/>
        <end position="213"/>
    </location>
</feature>